<evidence type="ECO:0000313" key="6">
    <source>
        <dbReference type="Proteomes" id="UP001336020"/>
    </source>
</evidence>
<name>A0ABU7LJB7_9NOCA</name>
<dbReference type="PROSITE" id="PS51257">
    <property type="entry name" value="PROKAR_LIPOPROTEIN"/>
    <property type="match status" value="1"/>
</dbReference>
<dbReference type="Proteomes" id="UP001336020">
    <property type="component" value="Unassembled WGS sequence"/>
</dbReference>
<dbReference type="RefSeq" id="WP_330136808.1">
    <property type="nucleotide sequence ID" value="NZ_JAUTXY010000020.1"/>
</dbReference>
<keyword evidence="2" id="KW-0406">Ion transport</keyword>
<dbReference type="Pfam" id="PF13343">
    <property type="entry name" value="SBP_bac_6"/>
    <property type="match status" value="1"/>
</dbReference>
<reference evidence="5 6" key="1">
    <citation type="submission" date="2023-07" db="EMBL/GenBank/DDBJ databases">
        <authorList>
            <person name="Girao M."/>
            <person name="Carvalho M.F."/>
        </authorList>
    </citation>
    <scope>NUCLEOTIDE SEQUENCE [LARGE SCALE GENOMIC DNA]</scope>
    <source>
        <strain evidence="5 6">YIM65754</strain>
    </source>
</reference>
<accession>A0ABU7LJB7</accession>
<proteinExistence type="inferred from homology"/>
<feature type="chain" id="PRO_5046552155" evidence="4">
    <location>
        <begin position="18"/>
        <end position="350"/>
    </location>
</feature>
<dbReference type="PANTHER" id="PTHR30006:SF15">
    <property type="entry name" value="IRON-UTILIZATION PERIPLASMIC PROTEIN"/>
    <property type="match status" value="1"/>
</dbReference>
<dbReference type="EMBL" id="JAUTXY010000020">
    <property type="protein sequence ID" value="MEE2061663.1"/>
    <property type="molecule type" value="Genomic_DNA"/>
</dbReference>
<comment type="caution">
    <text evidence="5">The sequence shown here is derived from an EMBL/GenBank/DDBJ whole genome shotgun (WGS) entry which is preliminary data.</text>
</comment>
<keyword evidence="2" id="KW-0410">Iron transport</keyword>
<comment type="similarity">
    <text evidence="1">Belongs to the bacterial solute-binding protein 1 family.</text>
</comment>
<protein>
    <submittedName>
        <fullName evidence="5">Iron ABC transporter substrate-binding protein</fullName>
    </submittedName>
</protein>
<dbReference type="InterPro" id="IPR026045">
    <property type="entry name" value="Ferric-bd"/>
</dbReference>
<evidence type="ECO:0000256" key="1">
    <source>
        <dbReference type="ARBA" id="ARBA00008520"/>
    </source>
</evidence>
<organism evidence="5 6">
    <name type="scientific">Rhodococcus artemisiae</name>
    <dbReference type="NCBI Taxonomy" id="714159"/>
    <lineage>
        <taxon>Bacteria</taxon>
        <taxon>Bacillati</taxon>
        <taxon>Actinomycetota</taxon>
        <taxon>Actinomycetes</taxon>
        <taxon>Mycobacteriales</taxon>
        <taxon>Nocardiaceae</taxon>
        <taxon>Rhodococcus</taxon>
    </lineage>
</organism>
<gene>
    <name evidence="5" type="ORF">Q7514_29485</name>
</gene>
<evidence type="ECO:0000256" key="2">
    <source>
        <dbReference type="ARBA" id="ARBA00022496"/>
    </source>
</evidence>
<evidence type="ECO:0000256" key="3">
    <source>
        <dbReference type="ARBA" id="ARBA00022729"/>
    </source>
</evidence>
<dbReference type="CDD" id="cd13543">
    <property type="entry name" value="PBP2_Fbp"/>
    <property type="match status" value="1"/>
</dbReference>
<evidence type="ECO:0000256" key="4">
    <source>
        <dbReference type="SAM" id="SignalP"/>
    </source>
</evidence>
<dbReference type="PANTHER" id="PTHR30006">
    <property type="entry name" value="THIAMINE-BINDING PERIPLASMIC PROTEIN-RELATED"/>
    <property type="match status" value="1"/>
</dbReference>
<keyword evidence="3 4" id="KW-0732">Signal</keyword>
<keyword evidence="2" id="KW-0408">Iron</keyword>
<keyword evidence="2" id="KW-0813">Transport</keyword>
<evidence type="ECO:0000313" key="5">
    <source>
        <dbReference type="EMBL" id="MEE2061663.1"/>
    </source>
</evidence>
<dbReference type="Gene3D" id="3.40.190.10">
    <property type="entry name" value="Periplasmic binding protein-like II"/>
    <property type="match status" value="2"/>
</dbReference>
<feature type="signal peptide" evidence="4">
    <location>
        <begin position="1"/>
        <end position="17"/>
    </location>
</feature>
<dbReference type="PIRSF" id="PIRSF002825">
    <property type="entry name" value="CfbpA"/>
    <property type="match status" value="1"/>
</dbReference>
<keyword evidence="6" id="KW-1185">Reference proteome</keyword>
<dbReference type="SUPFAM" id="SSF53850">
    <property type="entry name" value="Periplasmic binding protein-like II"/>
    <property type="match status" value="1"/>
</dbReference>
<sequence length="350" mass="36725">MSLIRRMSVLSCSAALAVGLVACSSSDSTDEPTTDTDQASASTLVVYSGRDEDLIDPLIEQLGEEVDATIEVDYSGNTNAQAAKILEEGTASPADVFIGQDAGALGALDAAGTLAPLPDDILALVPEQYRGADGTWVATSARARVLAYNSDLVAAEELPDGIDGLLDPRWSGQIGYAPTNASFQAFVTALRVQRGEDAARQWLDAFLANDPVAFEGNGPLMVAVNDGQVTVGLTNHYYWYPFVDEHGDDAPVQLHYFAPGDPGALVNVAGAGIVATSDNTAAAEDFLRALLSVDAQTYFANETAEYPVIAGVVSEYDLPPLDELGASDMDLGQLSSLEQTQALLTEVGMI</sequence>